<evidence type="ECO:0000259" key="5">
    <source>
        <dbReference type="PROSITE" id="PS50994"/>
    </source>
</evidence>
<feature type="compositionally biased region" description="Basic and acidic residues" evidence="3">
    <location>
        <begin position="992"/>
        <end position="1002"/>
    </location>
</feature>
<accession>A0ABQ5HH09</accession>
<keyword evidence="1" id="KW-0863">Zinc-finger</keyword>
<proteinExistence type="predicted"/>
<dbReference type="PROSITE" id="PS50158">
    <property type="entry name" value="ZF_CCHC"/>
    <property type="match status" value="1"/>
</dbReference>
<dbReference type="Proteomes" id="UP001151760">
    <property type="component" value="Unassembled WGS sequence"/>
</dbReference>
<feature type="compositionally biased region" description="Basic and acidic residues" evidence="3">
    <location>
        <begin position="312"/>
        <end position="321"/>
    </location>
</feature>
<feature type="domain" description="CCHC-type" evidence="4">
    <location>
        <begin position="290"/>
        <end position="304"/>
    </location>
</feature>
<organism evidence="6 7">
    <name type="scientific">Tanacetum coccineum</name>
    <dbReference type="NCBI Taxonomy" id="301880"/>
    <lineage>
        <taxon>Eukaryota</taxon>
        <taxon>Viridiplantae</taxon>
        <taxon>Streptophyta</taxon>
        <taxon>Embryophyta</taxon>
        <taxon>Tracheophyta</taxon>
        <taxon>Spermatophyta</taxon>
        <taxon>Magnoliopsida</taxon>
        <taxon>eudicotyledons</taxon>
        <taxon>Gunneridae</taxon>
        <taxon>Pentapetalae</taxon>
        <taxon>asterids</taxon>
        <taxon>campanulids</taxon>
        <taxon>Asterales</taxon>
        <taxon>Asteraceae</taxon>
        <taxon>Asteroideae</taxon>
        <taxon>Anthemideae</taxon>
        <taxon>Anthemidinae</taxon>
        <taxon>Tanacetum</taxon>
    </lineage>
</organism>
<sequence>MLVKEKMESQSETSQTVSALKLLVLKAGEYDLWIIPVASTSAGAEGPIPPKTTEQKLARKNELKAKSTLMLAIPDEHLLKFHACKDAKSLWEAIKNRFGGNKESKKMQKTILKQNYENFEDANLKLLRSLPSAWNNIALIMRNKSDLDTLSMDDLYNNLKVYESEIKGKSSSSLNSQNVAFVSSDNSSSTNETVNTAHSVSAASSKDQASTASYADDVMFSFFSNQSNAPQLDNEDLEQIDADDLEEMDLKWQVAMLTIEIIRGFIKKTGRKLDLNSKGTIGFDKTKVECYNCHRRGHFARECRAPRNQGNRNRDDPRRNAPVDTSTTNALVVQDGIGGYDWSFQAEEGITNFALMAYTSQGSSSSSSSDSEVHTCSKDCLKSYETLQKQYDQQREALNKSNLEIIGYQMGLESLEARIVVHEKNEVVYEEDIAFLKYDVQFETSSKNLTKLINSQITAKDKTGLGFDEQVNESEVLDNVFDSHESDRDDNPVNDRFKKVEGYHAVPPPYTGNYMPSRPDLSFAGLDDSVYKTKVSETETSISKTSKDIVEKPKTVRPSAPIIEEWDTDSDNDMPVNAAKQSSPRAATSISTARPVNTAAPKPKVNDALQTTYSYFKAHSPVTRPFNQKLIAKTNNCNEKVNTARVNNVTTAGLKEVVSAAEGNRNNAIKSSACWIWRPTGKLIDHISKDCGSYILKRFDYGNPQYALQDQGIFNSGCSRHMTGNKSYLSDYQDIDGGFVAFAGSAKGVSMKSINKKSYCLVVTDDFSRFSWVFFLATKDETPEILKNFITGIENQTYHKVKTIRCDNGTEFKNRIMNEFCEMKGIRREFSVARTPQQNGIAKRKNRTLIEAARTILVDSKLPTTFWAEAVNTACYVQNRVLVIKPHNKTLYEVFLGRKPALSFMRPFGCPVIILNTLDHLGSDLAAGSDTFHPMLDGTDYDSWSQRIRLYCRGKENGIYILQSIDHGPFELGTTRDTLETTPEGGFLLGPERPRTYDDLNDNNKKRFDADVRATNIVLQAHESR</sequence>
<feature type="compositionally biased region" description="Polar residues" evidence="3">
    <location>
        <begin position="579"/>
        <end position="595"/>
    </location>
</feature>
<dbReference type="InterPro" id="IPR012337">
    <property type="entry name" value="RNaseH-like_sf"/>
</dbReference>
<dbReference type="Gene3D" id="3.30.420.10">
    <property type="entry name" value="Ribonuclease H-like superfamily/Ribonuclease H"/>
    <property type="match status" value="1"/>
</dbReference>
<name>A0ABQ5HH09_9ASTR</name>
<evidence type="ECO:0000256" key="1">
    <source>
        <dbReference type="PROSITE-ProRule" id="PRU00047"/>
    </source>
</evidence>
<dbReference type="Gene3D" id="4.10.60.10">
    <property type="entry name" value="Zinc finger, CCHC-type"/>
    <property type="match status" value="1"/>
</dbReference>
<dbReference type="InterPro" id="IPR001584">
    <property type="entry name" value="Integrase_cat-core"/>
</dbReference>
<dbReference type="SMART" id="SM00343">
    <property type="entry name" value="ZnF_C2HC"/>
    <property type="match status" value="1"/>
</dbReference>
<dbReference type="PROSITE" id="PS50994">
    <property type="entry name" value="INTEGRASE"/>
    <property type="match status" value="1"/>
</dbReference>
<evidence type="ECO:0000313" key="7">
    <source>
        <dbReference type="Proteomes" id="UP001151760"/>
    </source>
</evidence>
<evidence type="ECO:0000256" key="3">
    <source>
        <dbReference type="SAM" id="MobiDB-lite"/>
    </source>
</evidence>
<feature type="domain" description="Integrase catalytic" evidence="5">
    <location>
        <begin position="720"/>
        <end position="899"/>
    </location>
</feature>
<evidence type="ECO:0000256" key="2">
    <source>
        <dbReference type="SAM" id="Coils"/>
    </source>
</evidence>
<evidence type="ECO:0000259" key="4">
    <source>
        <dbReference type="PROSITE" id="PS50158"/>
    </source>
</evidence>
<gene>
    <name evidence="6" type="ORF">Tco_1068831</name>
</gene>
<dbReference type="Pfam" id="PF00665">
    <property type="entry name" value="rve"/>
    <property type="match status" value="1"/>
</dbReference>
<dbReference type="PANTHER" id="PTHR42648">
    <property type="entry name" value="TRANSPOSASE, PUTATIVE-RELATED"/>
    <property type="match status" value="1"/>
</dbReference>
<dbReference type="Pfam" id="PF14223">
    <property type="entry name" value="Retrotran_gag_2"/>
    <property type="match status" value="1"/>
</dbReference>
<feature type="region of interest" description="Disordered" evidence="3">
    <location>
        <begin position="981"/>
        <end position="1002"/>
    </location>
</feature>
<dbReference type="SUPFAM" id="SSF57756">
    <property type="entry name" value="Retrovirus zinc finger-like domains"/>
    <property type="match status" value="1"/>
</dbReference>
<dbReference type="EMBL" id="BQNB010019608">
    <property type="protein sequence ID" value="GJT87114.1"/>
    <property type="molecule type" value="Genomic_DNA"/>
</dbReference>
<evidence type="ECO:0000313" key="6">
    <source>
        <dbReference type="EMBL" id="GJT87114.1"/>
    </source>
</evidence>
<dbReference type="InterPro" id="IPR039537">
    <property type="entry name" value="Retrotran_Ty1/copia-like"/>
</dbReference>
<keyword evidence="1" id="KW-0862">Zinc</keyword>
<feature type="region of interest" description="Disordered" evidence="3">
    <location>
        <begin position="565"/>
        <end position="602"/>
    </location>
</feature>
<feature type="coiled-coil region" evidence="2">
    <location>
        <begin position="381"/>
        <end position="432"/>
    </location>
</feature>
<dbReference type="SUPFAM" id="SSF53098">
    <property type="entry name" value="Ribonuclease H-like"/>
    <property type="match status" value="1"/>
</dbReference>
<feature type="region of interest" description="Disordered" evidence="3">
    <location>
        <begin position="304"/>
        <end position="327"/>
    </location>
</feature>
<protein>
    <submittedName>
        <fullName evidence="6">Ribonuclease H-like domain-containing protein</fullName>
    </submittedName>
</protein>
<dbReference type="PANTHER" id="PTHR42648:SF32">
    <property type="entry name" value="RIBONUCLEASE H-LIKE DOMAIN, GAG-PRE-INTEGRASE DOMAIN PROTEIN-RELATED"/>
    <property type="match status" value="1"/>
</dbReference>
<keyword evidence="2" id="KW-0175">Coiled coil</keyword>
<reference evidence="6" key="1">
    <citation type="journal article" date="2022" name="Int. J. Mol. Sci.">
        <title>Draft Genome of Tanacetum Coccineum: Genomic Comparison of Closely Related Tanacetum-Family Plants.</title>
        <authorList>
            <person name="Yamashiro T."/>
            <person name="Shiraishi A."/>
            <person name="Nakayama K."/>
            <person name="Satake H."/>
        </authorList>
    </citation>
    <scope>NUCLEOTIDE SEQUENCE</scope>
</reference>
<keyword evidence="7" id="KW-1185">Reference proteome</keyword>
<dbReference type="InterPro" id="IPR036875">
    <property type="entry name" value="Znf_CCHC_sf"/>
</dbReference>
<comment type="caution">
    <text evidence="6">The sequence shown here is derived from an EMBL/GenBank/DDBJ whole genome shotgun (WGS) entry which is preliminary data.</text>
</comment>
<dbReference type="InterPro" id="IPR001878">
    <property type="entry name" value="Znf_CCHC"/>
</dbReference>
<dbReference type="InterPro" id="IPR036397">
    <property type="entry name" value="RNaseH_sf"/>
</dbReference>
<reference evidence="6" key="2">
    <citation type="submission" date="2022-01" db="EMBL/GenBank/DDBJ databases">
        <authorList>
            <person name="Yamashiro T."/>
            <person name="Shiraishi A."/>
            <person name="Satake H."/>
            <person name="Nakayama K."/>
        </authorList>
    </citation>
    <scope>NUCLEOTIDE SEQUENCE</scope>
</reference>
<keyword evidence="1" id="KW-0479">Metal-binding</keyword>